<reference evidence="2" key="1">
    <citation type="journal article" date="2019" name="Int. J. Syst. Evol. Microbiol.">
        <title>The Global Catalogue of Microorganisms (GCM) 10K type strain sequencing project: providing services to taxonomists for standard genome sequencing and annotation.</title>
        <authorList>
            <consortium name="The Broad Institute Genomics Platform"/>
            <consortium name="The Broad Institute Genome Sequencing Center for Infectious Disease"/>
            <person name="Wu L."/>
            <person name="Ma J."/>
        </authorList>
    </citation>
    <scope>NUCLEOTIDE SEQUENCE [LARGE SCALE GENOMIC DNA]</scope>
    <source>
        <strain evidence="2">CGMCC 1.15942</strain>
    </source>
</reference>
<protein>
    <submittedName>
        <fullName evidence="1">Uncharacterized protein</fullName>
    </submittedName>
</protein>
<dbReference type="EMBL" id="BMKI01000001">
    <property type="protein sequence ID" value="GGC74808.1"/>
    <property type="molecule type" value="Genomic_DNA"/>
</dbReference>
<dbReference type="Proteomes" id="UP000630615">
    <property type="component" value="Unassembled WGS sequence"/>
</dbReference>
<keyword evidence="2" id="KW-1185">Reference proteome</keyword>
<gene>
    <name evidence="1" type="ORF">GCM10011573_00420</name>
</gene>
<proteinExistence type="predicted"/>
<comment type="caution">
    <text evidence="1">The sequence shown here is derived from an EMBL/GenBank/DDBJ whole genome shotgun (WGS) entry which is preliminary data.</text>
</comment>
<evidence type="ECO:0000313" key="1">
    <source>
        <dbReference type="EMBL" id="GGC74808.1"/>
    </source>
</evidence>
<accession>A0ABQ1NEN4</accession>
<evidence type="ECO:0000313" key="2">
    <source>
        <dbReference type="Proteomes" id="UP000630615"/>
    </source>
</evidence>
<name>A0ABQ1NEN4_9ENTE</name>
<organism evidence="1 2">
    <name type="scientific">Enterococcus wangshanyuanii</name>
    <dbReference type="NCBI Taxonomy" id="2005703"/>
    <lineage>
        <taxon>Bacteria</taxon>
        <taxon>Bacillati</taxon>
        <taxon>Bacillota</taxon>
        <taxon>Bacilli</taxon>
        <taxon>Lactobacillales</taxon>
        <taxon>Enterococcaceae</taxon>
        <taxon>Enterococcus</taxon>
    </lineage>
</organism>
<sequence>MSKGPVYLPISLLDVFELIEDEKVDQIYVEYRNELRIGKSFEFSLEEIKDQNFYIKQEYVSKNDQESDS</sequence>
<dbReference type="RefSeq" id="WP_088271398.1">
    <property type="nucleotide sequence ID" value="NZ_BMKI01000001.1"/>
</dbReference>